<keyword evidence="3" id="KW-0146">Chitin degradation</keyword>
<dbReference type="GO" id="GO:0006032">
    <property type="term" value="P:chitin catabolic process"/>
    <property type="evidence" value="ECO:0007669"/>
    <property type="project" value="UniProtKB-KW"/>
</dbReference>
<dbReference type="InterPro" id="IPR017853">
    <property type="entry name" value="GH"/>
</dbReference>
<evidence type="ECO:0000256" key="7">
    <source>
        <dbReference type="SAM" id="SignalP"/>
    </source>
</evidence>
<dbReference type="OrthoDB" id="3012298at2759"/>
<evidence type="ECO:0000256" key="1">
    <source>
        <dbReference type="ARBA" id="ARBA00000822"/>
    </source>
</evidence>
<feature type="signal peptide" evidence="7">
    <location>
        <begin position="1"/>
        <end position="22"/>
    </location>
</feature>
<dbReference type="InterPro" id="IPR001579">
    <property type="entry name" value="Glyco_hydro_18_chit_AS"/>
</dbReference>
<feature type="domain" description="GH18" evidence="8">
    <location>
        <begin position="46"/>
        <end position="323"/>
    </location>
</feature>
<keyword evidence="5" id="KW-0326">Glycosidase</keyword>
<dbReference type="CDD" id="cd00598">
    <property type="entry name" value="GH18_chitinase-like"/>
    <property type="match status" value="1"/>
</dbReference>
<dbReference type="InterPro" id="IPR001223">
    <property type="entry name" value="Glyco_hydro18_cat"/>
</dbReference>
<evidence type="ECO:0000256" key="3">
    <source>
        <dbReference type="ARBA" id="ARBA00023024"/>
    </source>
</evidence>
<keyword evidence="6" id="KW-0624">Polysaccharide degradation</keyword>
<feature type="chain" id="PRO_5002316574" evidence="7">
    <location>
        <begin position="23"/>
        <end position="323"/>
    </location>
</feature>
<evidence type="ECO:0000313" key="10">
    <source>
        <dbReference type="Proteomes" id="UP000054007"/>
    </source>
</evidence>
<evidence type="ECO:0000259" key="8">
    <source>
        <dbReference type="PROSITE" id="PS51910"/>
    </source>
</evidence>
<keyword evidence="10" id="KW-1185">Reference proteome</keyword>
<protein>
    <submittedName>
        <fullName evidence="9">Glycoside hydrolase family 18 protein</fullName>
    </submittedName>
</protein>
<keyword evidence="2 9" id="KW-0378">Hydrolase</keyword>
<evidence type="ECO:0000313" key="9">
    <source>
        <dbReference type="EMBL" id="KIY63585.1"/>
    </source>
</evidence>
<dbReference type="SUPFAM" id="SSF51445">
    <property type="entry name" value="(Trans)glycosidases"/>
    <property type="match status" value="1"/>
</dbReference>
<reference evidence="9 10" key="1">
    <citation type="journal article" date="2015" name="Fungal Genet. Biol.">
        <title>Evolution of novel wood decay mechanisms in Agaricales revealed by the genome sequences of Fistulina hepatica and Cylindrobasidium torrendii.</title>
        <authorList>
            <person name="Floudas D."/>
            <person name="Held B.W."/>
            <person name="Riley R."/>
            <person name="Nagy L.G."/>
            <person name="Koehler G."/>
            <person name="Ransdell A.S."/>
            <person name="Younus H."/>
            <person name="Chow J."/>
            <person name="Chiniquy J."/>
            <person name="Lipzen A."/>
            <person name="Tritt A."/>
            <person name="Sun H."/>
            <person name="Haridas S."/>
            <person name="LaButti K."/>
            <person name="Ohm R.A."/>
            <person name="Kues U."/>
            <person name="Blanchette R.A."/>
            <person name="Grigoriev I.V."/>
            <person name="Minto R.E."/>
            <person name="Hibbett D.S."/>
        </authorList>
    </citation>
    <scope>NUCLEOTIDE SEQUENCE [LARGE SCALE GENOMIC DNA]</scope>
    <source>
        <strain evidence="9 10">FP15055 ss-10</strain>
    </source>
</reference>
<dbReference type="Proteomes" id="UP000054007">
    <property type="component" value="Unassembled WGS sequence"/>
</dbReference>
<dbReference type="AlphaFoldDB" id="A0A0D7B047"/>
<evidence type="ECO:0000256" key="2">
    <source>
        <dbReference type="ARBA" id="ARBA00022801"/>
    </source>
</evidence>
<keyword evidence="4" id="KW-0119">Carbohydrate metabolism</keyword>
<evidence type="ECO:0000256" key="4">
    <source>
        <dbReference type="ARBA" id="ARBA00023277"/>
    </source>
</evidence>
<sequence length="323" mass="34705">MLFSTLLTVVASALSLCLPASASPITSSLSPKAREVLQRATVQEAPHFVVYGDKSTTKWGAPDVADIEGFNVFALSFLLTAGPWDKAYEWTTMTADERTAAKAEYAAAGIKLVVSAFGSSDVPTSANYDPVALAQTMAAWVKTWELDGIDVDYEDFNAFAAGTAENWLISFTTELRNQLPSGEFIITHAPVAPWFTPSIYSGGGYLKVHNAVGNAIDWYNIQFYNQGTAEYTTCDGLLNKSSDTWPETSVFEIAGNGVDVSKLVIGKPGTTGDANNGFMTASDLAVCLQEAKGKGWNGGAMAWQYPNADSSWIKTVRSLSWPV</sequence>
<dbReference type="GO" id="GO:0008843">
    <property type="term" value="F:endochitinase activity"/>
    <property type="evidence" value="ECO:0007669"/>
    <property type="project" value="UniProtKB-EC"/>
</dbReference>
<keyword evidence="7" id="KW-0732">Signal</keyword>
<dbReference type="EMBL" id="KN880686">
    <property type="protein sequence ID" value="KIY63585.1"/>
    <property type="molecule type" value="Genomic_DNA"/>
</dbReference>
<dbReference type="Gene3D" id="3.20.20.80">
    <property type="entry name" value="Glycosidases"/>
    <property type="match status" value="1"/>
</dbReference>
<proteinExistence type="predicted"/>
<accession>A0A0D7B047</accession>
<organism evidence="9 10">
    <name type="scientific">Cylindrobasidium torrendii FP15055 ss-10</name>
    <dbReference type="NCBI Taxonomy" id="1314674"/>
    <lineage>
        <taxon>Eukaryota</taxon>
        <taxon>Fungi</taxon>
        <taxon>Dikarya</taxon>
        <taxon>Basidiomycota</taxon>
        <taxon>Agaricomycotina</taxon>
        <taxon>Agaricomycetes</taxon>
        <taxon>Agaricomycetidae</taxon>
        <taxon>Agaricales</taxon>
        <taxon>Marasmiineae</taxon>
        <taxon>Physalacriaceae</taxon>
        <taxon>Cylindrobasidium</taxon>
    </lineage>
</organism>
<evidence type="ECO:0000256" key="6">
    <source>
        <dbReference type="ARBA" id="ARBA00023326"/>
    </source>
</evidence>
<name>A0A0D7B047_9AGAR</name>
<dbReference type="PROSITE" id="PS01095">
    <property type="entry name" value="GH18_1"/>
    <property type="match status" value="1"/>
</dbReference>
<comment type="catalytic activity">
    <reaction evidence="1">
        <text>Random endo-hydrolysis of N-acetyl-beta-D-glucosaminide (1-&gt;4)-beta-linkages in chitin and chitodextrins.</text>
        <dbReference type="EC" id="3.2.1.14"/>
    </reaction>
</comment>
<dbReference type="PROSITE" id="PS51910">
    <property type="entry name" value="GH18_2"/>
    <property type="match status" value="1"/>
</dbReference>
<gene>
    <name evidence="9" type="ORF">CYLTODRAFT_403010</name>
</gene>
<dbReference type="GO" id="GO:0000272">
    <property type="term" value="P:polysaccharide catabolic process"/>
    <property type="evidence" value="ECO:0007669"/>
    <property type="project" value="UniProtKB-KW"/>
</dbReference>
<evidence type="ECO:0000256" key="5">
    <source>
        <dbReference type="ARBA" id="ARBA00023295"/>
    </source>
</evidence>